<sequence length="164" mass="19444">GPSDPRDMQVMKHFAKTMAIGMKGKLDEEDELPTPHSVRVVMRRFYNAWERHYNLEIPLNQINGPLAQELGLKNLRQDQVFLTIEDYVILQEQLWFRDHYDCVHEGYRIDNANLLNMHCFSSARLQELCQARFKDFVLVGWKDGEPELRLKVRRRECKGKDINQ</sequence>
<dbReference type="Proteomes" id="UP001285441">
    <property type="component" value="Unassembled WGS sequence"/>
</dbReference>
<protein>
    <submittedName>
        <fullName evidence="1">Uncharacterized protein</fullName>
    </submittedName>
</protein>
<organism evidence="1 2">
    <name type="scientific">Podospora didyma</name>
    <dbReference type="NCBI Taxonomy" id="330526"/>
    <lineage>
        <taxon>Eukaryota</taxon>
        <taxon>Fungi</taxon>
        <taxon>Dikarya</taxon>
        <taxon>Ascomycota</taxon>
        <taxon>Pezizomycotina</taxon>
        <taxon>Sordariomycetes</taxon>
        <taxon>Sordariomycetidae</taxon>
        <taxon>Sordariales</taxon>
        <taxon>Podosporaceae</taxon>
        <taxon>Podospora</taxon>
    </lineage>
</organism>
<evidence type="ECO:0000313" key="2">
    <source>
        <dbReference type="Proteomes" id="UP001285441"/>
    </source>
</evidence>
<dbReference type="EMBL" id="JAULSW010000001">
    <property type="protein sequence ID" value="KAK3395185.1"/>
    <property type="molecule type" value="Genomic_DNA"/>
</dbReference>
<reference evidence="1" key="2">
    <citation type="submission" date="2023-06" db="EMBL/GenBank/DDBJ databases">
        <authorList>
            <consortium name="Lawrence Berkeley National Laboratory"/>
            <person name="Haridas S."/>
            <person name="Hensen N."/>
            <person name="Bonometti L."/>
            <person name="Westerberg I."/>
            <person name="Brannstrom I.O."/>
            <person name="Guillou S."/>
            <person name="Cros-Aarteil S."/>
            <person name="Calhoun S."/>
            <person name="Kuo A."/>
            <person name="Mondo S."/>
            <person name="Pangilinan J."/>
            <person name="Riley R."/>
            <person name="LaButti K."/>
            <person name="Andreopoulos B."/>
            <person name="Lipzen A."/>
            <person name="Chen C."/>
            <person name="Yanf M."/>
            <person name="Daum C."/>
            <person name="Ng V."/>
            <person name="Clum A."/>
            <person name="Steindorff A."/>
            <person name="Ohm R."/>
            <person name="Martin F."/>
            <person name="Silar P."/>
            <person name="Natvig D."/>
            <person name="Lalanne C."/>
            <person name="Gautier V."/>
            <person name="Ament-velasquez S.L."/>
            <person name="Kruys A."/>
            <person name="Hutchinson M.I."/>
            <person name="Powell A.J."/>
            <person name="Barry K."/>
            <person name="Miller A.N."/>
            <person name="Grigoriev I.V."/>
            <person name="Debuchy R."/>
            <person name="Gladieux P."/>
            <person name="Thoren M.H."/>
            <person name="Johannesson H."/>
        </authorList>
    </citation>
    <scope>NUCLEOTIDE SEQUENCE</scope>
    <source>
        <strain evidence="1">CBS 232.78</strain>
    </source>
</reference>
<evidence type="ECO:0000313" key="1">
    <source>
        <dbReference type="EMBL" id="KAK3395185.1"/>
    </source>
</evidence>
<keyword evidence="2" id="KW-1185">Reference proteome</keyword>
<reference evidence="1" key="1">
    <citation type="journal article" date="2023" name="Mol. Phylogenet. Evol.">
        <title>Genome-scale phylogeny and comparative genomics of the fungal order Sordariales.</title>
        <authorList>
            <person name="Hensen N."/>
            <person name="Bonometti L."/>
            <person name="Westerberg I."/>
            <person name="Brannstrom I.O."/>
            <person name="Guillou S."/>
            <person name="Cros-Aarteil S."/>
            <person name="Calhoun S."/>
            <person name="Haridas S."/>
            <person name="Kuo A."/>
            <person name="Mondo S."/>
            <person name="Pangilinan J."/>
            <person name="Riley R."/>
            <person name="LaButti K."/>
            <person name="Andreopoulos B."/>
            <person name="Lipzen A."/>
            <person name="Chen C."/>
            <person name="Yan M."/>
            <person name="Daum C."/>
            <person name="Ng V."/>
            <person name="Clum A."/>
            <person name="Steindorff A."/>
            <person name="Ohm R.A."/>
            <person name="Martin F."/>
            <person name="Silar P."/>
            <person name="Natvig D.O."/>
            <person name="Lalanne C."/>
            <person name="Gautier V."/>
            <person name="Ament-Velasquez S.L."/>
            <person name="Kruys A."/>
            <person name="Hutchinson M.I."/>
            <person name="Powell A.J."/>
            <person name="Barry K."/>
            <person name="Miller A.N."/>
            <person name="Grigoriev I.V."/>
            <person name="Debuchy R."/>
            <person name="Gladieux P."/>
            <person name="Hiltunen Thoren M."/>
            <person name="Johannesson H."/>
        </authorList>
    </citation>
    <scope>NUCLEOTIDE SEQUENCE</scope>
    <source>
        <strain evidence="1">CBS 232.78</strain>
    </source>
</reference>
<proteinExistence type="predicted"/>
<feature type="non-terminal residue" evidence="1">
    <location>
        <position position="164"/>
    </location>
</feature>
<name>A0AAE0U966_9PEZI</name>
<dbReference type="PANTHER" id="PTHR37535">
    <property type="entry name" value="FLUG DOMAIN PROTEIN"/>
    <property type="match status" value="1"/>
</dbReference>
<dbReference type="PANTHER" id="PTHR37535:SF3">
    <property type="entry name" value="FLUG DOMAIN-CONTAINING PROTEIN"/>
    <property type="match status" value="1"/>
</dbReference>
<dbReference type="AlphaFoldDB" id="A0AAE0U966"/>
<accession>A0AAE0U966</accession>
<comment type="caution">
    <text evidence="1">The sequence shown here is derived from an EMBL/GenBank/DDBJ whole genome shotgun (WGS) entry which is preliminary data.</text>
</comment>
<gene>
    <name evidence="1" type="ORF">B0H63DRAFT_386959</name>
</gene>